<dbReference type="Proteomes" id="UP000189701">
    <property type="component" value="Unplaced"/>
</dbReference>
<accession>A0A1U7VTK7</accession>
<dbReference type="AlphaFoldDB" id="A0A1U7VTK7"/>
<feature type="domain" description="DUF1985" evidence="1">
    <location>
        <begin position="66"/>
        <end position="208"/>
    </location>
</feature>
<name>A0A1U7VTK7_NICSY</name>
<sequence length="627" mass="71567">MEGDHFFDFDDWRNFLVYWKGDFQYKETIKSFLSNSQWKKLRENIFGNFFRLQSVKFSGKLMHCVLLSEIVSNEPDSMTFKVFDRDIKFTRDAFHIITGLKSYSSLDMKGLNEKENRLLRVYFPGKDKIELADLYSFISSRPHGTTSSFAGSDDDALKLATLYFVESVLMGKRKNRNVSEQIMKIVDDDALCASFNWGSLAYETLLKSLKSCLKSNENDVQKEKEKEKDIDSYTLVGFPFAFCVWIMEVLPIFQEKQFVNFKEVGYPRMLCYSEMKSPQFDALCRKYFHNKKVFKLIEVSPFIPVEEEDTQPLCVEEPVSQDQGSRSSSTQFDEGVLKEIVRRLSESFKKDLQAEVTRVNQKIVVSEKKIENEIKDLKKTLGSKLDTLMNMFGKADQMNTDRESSVPIRKYGVDDHCRATERTGIFNQDAGGVERDYMDVHAEGQYEREFRDAHLDDETENVTDIGKEVCGVPEKICRVCGLQSQEDLTSPLGTSVSEIVCKCLEGTYDLSTPLSYKEKFGVQTCASQASEEAGVQYQEKTGLQSQDIGRSEIGSKSIDATCDDDDVAGMILDIANESCQQASKDHGEQLQDKENVELQEKENVARNILAELSLEKIQEGTAEKTEN</sequence>
<dbReference type="RefSeq" id="XP_009768271.1">
    <property type="nucleotide sequence ID" value="XM_009769969.1"/>
</dbReference>
<dbReference type="Pfam" id="PF09331">
    <property type="entry name" value="DUF1985"/>
    <property type="match status" value="1"/>
</dbReference>
<dbReference type="PANTHER" id="PTHR48449">
    <property type="entry name" value="DUF1985 DOMAIN-CONTAINING PROTEIN"/>
    <property type="match status" value="1"/>
</dbReference>
<dbReference type="OrthoDB" id="1930729at2759"/>
<dbReference type="InterPro" id="IPR015410">
    <property type="entry name" value="DUF1985"/>
</dbReference>
<dbReference type="PANTHER" id="PTHR48449:SF1">
    <property type="entry name" value="DUF1985 DOMAIN-CONTAINING PROTEIN"/>
    <property type="match status" value="1"/>
</dbReference>
<evidence type="ECO:0000313" key="2">
    <source>
        <dbReference type="Proteomes" id="UP000189701"/>
    </source>
</evidence>
<keyword evidence="2" id="KW-1185">Reference proteome</keyword>
<protein>
    <submittedName>
        <fullName evidence="3">Uncharacterized protein LOC104219306</fullName>
    </submittedName>
</protein>
<evidence type="ECO:0000313" key="3">
    <source>
        <dbReference type="RefSeq" id="XP_009768271.1"/>
    </source>
</evidence>
<evidence type="ECO:0000259" key="1">
    <source>
        <dbReference type="Pfam" id="PF09331"/>
    </source>
</evidence>
<reference evidence="2" key="1">
    <citation type="journal article" date="2013" name="Genome Biol.">
        <title>Reference genomes and transcriptomes of Nicotiana sylvestris and Nicotiana tomentosiformis.</title>
        <authorList>
            <person name="Sierro N."/>
            <person name="Battey J.N."/>
            <person name="Ouadi S."/>
            <person name="Bovet L."/>
            <person name="Goepfert S."/>
            <person name="Bakaher N."/>
            <person name="Peitsch M.C."/>
            <person name="Ivanov N.V."/>
        </authorList>
    </citation>
    <scope>NUCLEOTIDE SEQUENCE [LARGE SCALE GENOMIC DNA]</scope>
</reference>
<organism evidence="2 3">
    <name type="scientific">Nicotiana sylvestris</name>
    <name type="common">Wood tobacco</name>
    <name type="synonym">South American tobacco</name>
    <dbReference type="NCBI Taxonomy" id="4096"/>
    <lineage>
        <taxon>Eukaryota</taxon>
        <taxon>Viridiplantae</taxon>
        <taxon>Streptophyta</taxon>
        <taxon>Embryophyta</taxon>
        <taxon>Tracheophyta</taxon>
        <taxon>Spermatophyta</taxon>
        <taxon>Magnoliopsida</taxon>
        <taxon>eudicotyledons</taxon>
        <taxon>Gunneridae</taxon>
        <taxon>Pentapetalae</taxon>
        <taxon>asterids</taxon>
        <taxon>lamiids</taxon>
        <taxon>Solanales</taxon>
        <taxon>Solanaceae</taxon>
        <taxon>Nicotianoideae</taxon>
        <taxon>Nicotianeae</taxon>
        <taxon>Nicotiana</taxon>
    </lineage>
</organism>
<reference evidence="3" key="2">
    <citation type="submission" date="2025-08" db="UniProtKB">
        <authorList>
            <consortium name="RefSeq"/>
        </authorList>
    </citation>
    <scope>IDENTIFICATION</scope>
    <source>
        <tissue evidence="3">Leaf</tissue>
    </source>
</reference>
<gene>
    <name evidence="3" type="primary">LOC104219306</name>
</gene>
<proteinExistence type="predicted"/>